<name>A0A811R515_9POAL</name>
<proteinExistence type="predicted"/>
<dbReference type="OrthoDB" id="686315at2759"/>
<comment type="caution">
    <text evidence="1">The sequence shown here is derived from an EMBL/GenBank/DDBJ whole genome shotgun (WGS) entry which is preliminary data.</text>
</comment>
<protein>
    <submittedName>
        <fullName evidence="1">Uncharacterized protein</fullName>
    </submittedName>
</protein>
<gene>
    <name evidence="1" type="ORF">NCGR_LOCUS48428</name>
</gene>
<accession>A0A811R515</accession>
<sequence>MDVLFDRCVNFIDEVEEIIEETGGQTRYQMLRERKASRTTASVWRREPVTFALAGFENIGYYRRLLDGVDPILAQQLAAVPAVNSLTLWVSWPPRHCAATGFIASAHENLLALCLGNCYHDDWRHLPGCYLVLNTRAKSVAAVPPEHAAVRVVSSHCYPIGSAGVAVLRTDAHDDDDGGYLLAELYRHTDRDDFPTNKATLFTWCSPGSGSGGGPRAGAD</sequence>
<dbReference type="AlphaFoldDB" id="A0A811R515"/>
<evidence type="ECO:0000313" key="2">
    <source>
        <dbReference type="Proteomes" id="UP000604825"/>
    </source>
</evidence>
<keyword evidence="2" id="KW-1185">Reference proteome</keyword>
<reference evidence="1" key="1">
    <citation type="submission" date="2020-10" db="EMBL/GenBank/DDBJ databases">
        <authorList>
            <person name="Han B."/>
            <person name="Lu T."/>
            <person name="Zhao Q."/>
            <person name="Huang X."/>
            <person name="Zhao Y."/>
        </authorList>
    </citation>
    <scope>NUCLEOTIDE SEQUENCE</scope>
</reference>
<dbReference type="Proteomes" id="UP000604825">
    <property type="component" value="Unassembled WGS sequence"/>
</dbReference>
<evidence type="ECO:0000313" key="1">
    <source>
        <dbReference type="EMBL" id="CAD6265123.1"/>
    </source>
</evidence>
<organism evidence="1 2">
    <name type="scientific">Miscanthus lutarioriparius</name>
    <dbReference type="NCBI Taxonomy" id="422564"/>
    <lineage>
        <taxon>Eukaryota</taxon>
        <taxon>Viridiplantae</taxon>
        <taxon>Streptophyta</taxon>
        <taxon>Embryophyta</taxon>
        <taxon>Tracheophyta</taxon>
        <taxon>Spermatophyta</taxon>
        <taxon>Magnoliopsida</taxon>
        <taxon>Liliopsida</taxon>
        <taxon>Poales</taxon>
        <taxon>Poaceae</taxon>
        <taxon>PACMAD clade</taxon>
        <taxon>Panicoideae</taxon>
        <taxon>Andropogonodae</taxon>
        <taxon>Andropogoneae</taxon>
        <taxon>Saccharinae</taxon>
        <taxon>Miscanthus</taxon>
    </lineage>
</organism>
<dbReference type="EMBL" id="CAJGYO010000013">
    <property type="protein sequence ID" value="CAD6265123.1"/>
    <property type="molecule type" value="Genomic_DNA"/>
</dbReference>